<dbReference type="Gene3D" id="1.10.150.240">
    <property type="entry name" value="Putative phosphatase, domain 2"/>
    <property type="match status" value="1"/>
</dbReference>
<proteinExistence type="predicted"/>
<dbReference type="GO" id="GO:0050308">
    <property type="term" value="F:sugar-phosphatase activity"/>
    <property type="evidence" value="ECO:0007669"/>
    <property type="project" value="TreeGrafter"/>
</dbReference>
<dbReference type="CDD" id="cd07505">
    <property type="entry name" value="HAD_BPGM-like"/>
    <property type="match status" value="1"/>
</dbReference>
<dbReference type="EMBL" id="UINC01163954">
    <property type="protein sequence ID" value="SVD64541.1"/>
    <property type="molecule type" value="Genomic_DNA"/>
</dbReference>
<accession>A0A382X2T3</accession>
<dbReference type="Gene3D" id="3.40.50.1000">
    <property type="entry name" value="HAD superfamily/HAD-like"/>
    <property type="match status" value="1"/>
</dbReference>
<dbReference type="InterPro" id="IPR023214">
    <property type="entry name" value="HAD_sf"/>
</dbReference>
<dbReference type="InterPro" id="IPR006439">
    <property type="entry name" value="HAD-SF_hydro_IA"/>
</dbReference>
<dbReference type="InterPro" id="IPR036412">
    <property type="entry name" value="HAD-like_sf"/>
</dbReference>
<protein>
    <recommendedName>
        <fullName evidence="2">HAD family hydrolase</fullName>
    </recommendedName>
</protein>
<dbReference type="PANTHER" id="PTHR43481">
    <property type="entry name" value="FRUCTOSE-1-PHOSPHATE PHOSPHATASE"/>
    <property type="match status" value="1"/>
</dbReference>
<dbReference type="PANTHER" id="PTHR43481:SF4">
    <property type="entry name" value="GLYCEROL-1-PHOSPHATE PHOSPHOHYDROLASE 1-RELATED"/>
    <property type="match status" value="1"/>
</dbReference>
<gene>
    <name evidence="1" type="ORF">METZ01_LOCUS417395</name>
</gene>
<dbReference type="SFLD" id="SFLDS00003">
    <property type="entry name" value="Haloacid_Dehalogenase"/>
    <property type="match status" value="1"/>
</dbReference>
<dbReference type="NCBIfam" id="TIGR01509">
    <property type="entry name" value="HAD-SF-IA-v3"/>
    <property type="match status" value="1"/>
</dbReference>
<dbReference type="InterPro" id="IPR041492">
    <property type="entry name" value="HAD_2"/>
</dbReference>
<dbReference type="Pfam" id="PF13419">
    <property type="entry name" value="HAD_2"/>
    <property type="match status" value="1"/>
</dbReference>
<evidence type="ECO:0000313" key="1">
    <source>
        <dbReference type="EMBL" id="SVD64541.1"/>
    </source>
</evidence>
<evidence type="ECO:0008006" key="2">
    <source>
        <dbReference type="Google" id="ProtNLM"/>
    </source>
</evidence>
<sequence length="192" mass="21063">MQPRALIFDCDGTLADSMPLHWRAWNTVCKRNGIELAEARFYKLGGVPSQKILAMLKEEQGLDFDPADISRQKEEAYLPLMSEVKLIEPVAAIARAHVGKLPMAIATGGRAKYIRPLLERLGVADWFQAIVTSDDVKNHKPAPDTFLKAAALLGVPPEDCRAFEDTDLGMKAIRAAHMDAVDVRTIDGVLAA</sequence>
<dbReference type="AlphaFoldDB" id="A0A382X2T3"/>
<dbReference type="InterPro" id="IPR051806">
    <property type="entry name" value="HAD-like_SPP"/>
</dbReference>
<reference evidence="1" key="1">
    <citation type="submission" date="2018-05" db="EMBL/GenBank/DDBJ databases">
        <authorList>
            <person name="Lanie J.A."/>
            <person name="Ng W.-L."/>
            <person name="Kazmierczak K.M."/>
            <person name="Andrzejewski T.M."/>
            <person name="Davidsen T.M."/>
            <person name="Wayne K.J."/>
            <person name="Tettelin H."/>
            <person name="Glass J.I."/>
            <person name="Rusch D."/>
            <person name="Podicherti R."/>
            <person name="Tsui H.-C.T."/>
            <person name="Winkler M.E."/>
        </authorList>
    </citation>
    <scope>NUCLEOTIDE SEQUENCE</scope>
</reference>
<dbReference type="SUPFAM" id="SSF56784">
    <property type="entry name" value="HAD-like"/>
    <property type="match status" value="1"/>
</dbReference>
<name>A0A382X2T3_9ZZZZ</name>
<dbReference type="SFLD" id="SFLDG01129">
    <property type="entry name" value="C1.5:_HAD__Beta-PGM__Phosphata"/>
    <property type="match status" value="1"/>
</dbReference>
<dbReference type="InterPro" id="IPR023198">
    <property type="entry name" value="PGP-like_dom2"/>
</dbReference>
<organism evidence="1">
    <name type="scientific">marine metagenome</name>
    <dbReference type="NCBI Taxonomy" id="408172"/>
    <lineage>
        <taxon>unclassified sequences</taxon>
        <taxon>metagenomes</taxon>
        <taxon>ecological metagenomes</taxon>
    </lineage>
</organism>